<gene>
    <name evidence="11" type="ORF">OS493_025251</name>
</gene>
<dbReference type="PROSITE" id="PS50234">
    <property type="entry name" value="VWFA"/>
    <property type="match status" value="1"/>
</dbReference>
<comment type="caution">
    <text evidence="11">The sequence shown here is derived from an EMBL/GenBank/DDBJ whole genome shotgun (WGS) entry which is preliminary data.</text>
</comment>
<dbReference type="InterPro" id="IPR002153">
    <property type="entry name" value="TRPC_channel"/>
</dbReference>
<evidence type="ECO:0000256" key="8">
    <source>
        <dbReference type="SAM" id="MobiDB-lite"/>
    </source>
</evidence>
<feature type="transmembrane region" description="Helical" evidence="9">
    <location>
        <begin position="593"/>
        <end position="615"/>
    </location>
</feature>
<evidence type="ECO:0000256" key="3">
    <source>
        <dbReference type="ARBA" id="ARBA00022692"/>
    </source>
</evidence>
<dbReference type="EMBL" id="MU826370">
    <property type="protein sequence ID" value="KAJ7377937.1"/>
    <property type="molecule type" value="Genomic_DNA"/>
</dbReference>
<dbReference type="PANTHER" id="PTHR10117:SF54">
    <property type="entry name" value="TRANSIENT RECEPTOR POTENTIAL-GAMMA PROTEIN"/>
    <property type="match status" value="1"/>
</dbReference>
<evidence type="ECO:0000256" key="9">
    <source>
        <dbReference type="SAM" id="Phobius"/>
    </source>
</evidence>
<dbReference type="InterPro" id="IPR005821">
    <property type="entry name" value="Ion_trans_dom"/>
</dbReference>
<dbReference type="Gene3D" id="3.40.50.410">
    <property type="entry name" value="von Willebrand factor, type A domain"/>
    <property type="match status" value="1"/>
</dbReference>
<evidence type="ECO:0000256" key="2">
    <source>
        <dbReference type="ARBA" id="ARBA00022448"/>
    </source>
</evidence>
<dbReference type="Proteomes" id="UP001163046">
    <property type="component" value="Unassembled WGS sequence"/>
</dbReference>
<keyword evidence="2" id="KW-0813">Transport</keyword>
<keyword evidence="6 9" id="KW-0472">Membrane</keyword>
<dbReference type="Gene3D" id="2.60.120.920">
    <property type="match status" value="1"/>
</dbReference>
<protein>
    <recommendedName>
        <fullName evidence="10">VWFA domain-containing protein</fullName>
    </recommendedName>
</protein>
<keyword evidence="4 9" id="KW-1133">Transmembrane helix</keyword>
<comment type="subcellular location">
    <subcellularLocation>
        <location evidence="1">Membrane</location>
        <topology evidence="1">Multi-pass membrane protein</topology>
    </subcellularLocation>
</comment>
<feature type="transmembrane region" description="Helical" evidence="9">
    <location>
        <begin position="748"/>
        <end position="772"/>
    </location>
</feature>
<feature type="region of interest" description="Disordered" evidence="8">
    <location>
        <begin position="1"/>
        <end position="62"/>
    </location>
</feature>
<keyword evidence="12" id="KW-1185">Reference proteome</keyword>
<dbReference type="PRINTS" id="PR01097">
    <property type="entry name" value="TRNSRECEPTRP"/>
</dbReference>
<sequence>MTEARSSVDTDLGEEVELQPMEPAIDDAKIREDEDESRYTEEESSCVRPRDSSPAPELPEPEMVQSLCQSDDVLLDEIAFIKPPGLHVYASTRPRDIPSYQVHQRVRPPSISNDSDSADGDRCTVSVKTPLEEGRFPVPFDPVDEHPGIDHHDTANEESQALDVERRLDQTLKEDDFDAIAENVTPKTLTSCKTNALLKAFEVNKTLRDLVNSVNPEKDEIETLANSVNEFTSALINPLKCDGDTRNTFQSCFDYVVDKAIDSEQKKPLLGHGLLDTNSEWETPCMETEVCFVVTLSKDATEEAFAQIKRTVSYVIHKYGYQSANYCVVLREDTNALGNINFEEVCSSETALLNRVRVLRKSGSSPRLYEDLCAARDAFKSPKVRKESKKLLVVFVNDKLSMVGARDKQLLPLLDELKMMGVKLAPVGVGEHAKLSELKEIASKNVHALHFGEYESSRTLGKAVIQGVEGKDIYEKYLDYFTTPYFIFFRDTLSYLTLLGLHFAICLSPSTVAFSRLEWVIFIFFLGRIVTECDQFTSAKKAAGKKAKATRSRDNLIHGSNYEVCPSADQSTTASSDENILVKKFSSYFRDRWNMLDFIILVIYLITFTLRMITWSTSTDVSDNRPLAIAGYLYGFIAMFLTLRAFGHVMECMRGMGAIQIALFFIMWDILAIFWQLLATILAFSIAMTKIYVAEKSYTSKEKSGETLACSDEGLSCWWTMAKNLAWSLLGLADLDLFNSVDHPSVSLIYLLYSLFLIMGVIILVNMMIALLSNTYERVQENSLLEWSFKKAITVKTYSSYHPVPVPFNLVAIPLMAICKRCLRYVCRRKSFDQTGLDESGRKIALDNLVEKLQRTYFATYGYSFPLTDGRKMDHLLHETDGSRRMANQIVRQVFRQRGHKQEKFNTGARAWESLGIGIDGCLLTYKGPDFCDVCKEREIKSIHSARYLTPFTRETPRIEVLIQESGERRIIAVGAVFGSYNCHRMPGWTGGTVGYHVDDGKIFERGFDELGREVEGAMGYRGDLIACEVDFDDIRNSTVPIVFSKNGKEVARASMAYTTGRTNLFPHISLGYEGIRVLAKMCPRDSSGLTQSSSASEQRLNRDPGTEHELLSDVRNQNSILIESMRYIEMERKEKARQFQEQLDDQWKMLTEVRNLVLVLIRERQKDEKAADYKLQFA</sequence>
<dbReference type="OrthoDB" id="25503at2759"/>
<dbReference type="SUPFAM" id="SSF53300">
    <property type="entry name" value="vWA-like"/>
    <property type="match status" value="1"/>
</dbReference>
<feature type="domain" description="VWFA" evidence="10">
    <location>
        <begin position="289"/>
        <end position="468"/>
    </location>
</feature>
<evidence type="ECO:0000256" key="5">
    <source>
        <dbReference type="ARBA" id="ARBA00023065"/>
    </source>
</evidence>
<dbReference type="GO" id="GO:0051480">
    <property type="term" value="P:regulation of cytosolic calcium ion concentration"/>
    <property type="evidence" value="ECO:0007669"/>
    <property type="project" value="TreeGrafter"/>
</dbReference>
<feature type="transmembrane region" description="Helical" evidence="9">
    <location>
        <begin position="627"/>
        <end position="646"/>
    </location>
</feature>
<dbReference type="InterPro" id="IPR036465">
    <property type="entry name" value="vWFA_dom_sf"/>
</dbReference>
<evidence type="ECO:0000256" key="7">
    <source>
        <dbReference type="ARBA" id="ARBA00023303"/>
    </source>
</evidence>
<feature type="region of interest" description="Disordered" evidence="8">
    <location>
        <begin position="1087"/>
        <end position="1108"/>
    </location>
</feature>
<evidence type="ECO:0000313" key="11">
    <source>
        <dbReference type="EMBL" id="KAJ7377937.1"/>
    </source>
</evidence>
<evidence type="ECO:0000313" key="12">
    <source>
        <dbReference type="Proteomes" id="UP001163046"/>
    </source>
</evidence>
<dbReference type="Pfam" id="PF00520">
    <property type="entry name" value="Ion_trans"/>
    <property type="match status" value="1"/>
</dbReference>
<dbReference type="AlphaFoldDB" id="A0A9X0CVU6"/>
<dbReference type="Pfam" id="PF00092">
    <property type="entry name" value="VWA"/>
    <property type="match status" value="1"/>
</dbReference>
<evidence type="ECO:0000256" key="1">
    <source>
        <dbReference type="ARBA" id="ARBA00004141"/>
    </source>
</evidence>
<keyword evidence="5" id="KW-0406">Ion transport</keyword>
<organism evidence="11 12">
    <name type="scientific">Desmophyllum pertusum</name>
    <dbReference type="NCBI Taxonomy" id="174260"/>
    <lineage>
        <taxon>Eukaryota</taxon>
        <taxon>Metazoa</taxon>
        <taxon>Cnidaria</taxon>
        <taxon>Anthozoa</taxon>
        <taxon>Hexacorallia</taxon>
        <taxon>Scleractinia</taxon>
        <taxon>Caryophylliina</taxon>
        <taxon>Caryophylliidae</taxon>
        <taxon>Desmophyllum</taxon>
    </lineage>
</organism>
<dbReference type="PANTHER" id="PTHR10117">
    <property type="entry name" value="TRANSIENT RECEPTOR POTENTIAL CHANNEL"/>
    <property type="match status" value="1"/>
</dbReference>
<proteinExistence type="predicted"/>
<evidence type="ECO:0000259" key="10">
    <source>
        <dbReference type="PROSITE" id="PS50234"/>
    </source>
</evidence>
<name>A0A9X0CVU6_9CNID</name>
<dbReference type="SUPFAM" id="SSF81324">
    <property type="entry name" value="Voltage-gated potassium channels"/>
    <property type="match status" value="1"/>
</dbReference>
<evidence type="ECO:0000256" key="6">
    <source>
        <dbReference type="ARBA" id="ARBA00023136"/>
    </source>
</evidence>
<reference evidence="11" key="1">
    <citation type="submission" date="2023-01" db="EMBL/GenBank/DDBJ databases">
        <title>Genome assembly of the deep-sea coral Lophelia pertusa.</title>
        <authorList>
            <person name="Herrera S."/>
            <person name="Cordes E."/>
        </authorList>
    </citation>
    <scope>NUCLEOTIDE SEQUENCE</scope>
    <source>
        <strain evidence="11">USNM1676648</strain>
        <tissue evidence="11">Polyp</tissue>
    </source>
</reference>
<dbReference type="GO" id="GO:0070679">
    <property type="term" value="F:inositol 1,4,5 trisphosphate binding"/>
    <property type="evidence" value="ECO:0007669"/>
    <property type="project" value="TreeGrafter"/>
</dbReference>
<accession>A0A9X0CVU6</accession>
<dbReference type="GO" id="GO:0034703">
    <property type="term" value="C:cation channel complex"/>
    <property type="evidence" value="ECO:0007669"/>
    <property type="project" value="TreeGrafter"/>
</dbReference>
<dbReference type="GO" id="GO:0015279">
    <property type="term" value="F:store-operated calcium channel activity"/>
    <property type="evidence" value="ECO:0007669"/>
    <property type="project" value="TreeGrafter"/>
</dbReference>
<dbReference type="InterPro" id="IPR043136">
    <property type="entry name" value="B30.2/SPRY_sf"/>
</dbReference>
<evidence type="ECO:0000256" key="4">
    <source>
        <dbReference type="ARBA" id="ARBA00022989"/>
    </source>
</evidence>
<dbReference type="InterPro" id="IPR002035">
    <property type="entry name" value="VWF_A"/>
</dbReference>
<dbReference type="GO" id="GO:0005886">
    <property type="term" value="C:plasma membrane"/>
    <property type="evidence" value="ECO:0007669"/>
    <property type="project" value="TreeGrafter"/>
</dbReference>
<feature type="transmembrane region" description="Helical" evidence="9">
    <location>
        <begin position="658"/>
        <end position="687"/>
    </location>
</feature>
<feature type="compositionally biased region" description="Polar residues" evidence="8">
    <location>
        <begin position="1088"/>
        <end position="1099"/>
    </location>
</feature>
<keyword evidence="3 9" id="KW-0812">Transmembrane</keyword>
<keyword evidence="7" id="KW-0407">Ion channel</keyword>
<feature type="compositionally biased region" description="Basic and acidic residues" evidence="8">
    <location>
        <begin position="26"/>
        <end position="41"/>
    </location>
</feature>